<dbReference type="InterPro" id="IPR052509">
    <property type="entry name" value="Metal_resp_DNA-bind_regulator"/>
</dbReference>
<dbReference type="EMBL" id="BARU01006095">
    <property type="protein sequence ID" value="GAH45055.1"/>
    <property type="molecule type" value="Genomic_DNA"/>
</dbReference>
<proteinExistence type="predicted"/>
<dbReference type="InterPro" id="IPR036390">
    <property type="entry name" value="WH_DNA-bd_sf"/>
</dbReference>
<accession>X1GJQ7</accession>
<gene>
    <name evidence="2" type="ORF">S03H2_11973</name>
</gene>
<evidence type="ECO:0000259" key="1">
    <source>
        <dbReference type="Pfam" id="PF03551"/>
    </source>
</evidence>
<dbReference type="PANTHER" id="PTHR33169">
    <property type="entry name" value="PADR-FAMILY TRANSCRIPTIONAL REGULATOR"/>
    <property type="match status" value="1"/>
</dbReference>
<dbReference type="InterPro" id="IPR036388">
    <property type="entry name" value="WH-like_DNA-bd_sf"/>
</dbReference>
<dbReference type="SUPFAM" id="SSF46785">
    <property type="entry name" value="Winged helix' DNA-binding domain"/>
    <property type="match status" value="1"/>
</dbReference>
<sequence length="124" mass="13676">MNTNSETDSKLPLSEATFFILLSLAIEPHHGYAIMKDVRTLSDNRIVLATGTLYGALKRLLELGWVQRIDSPESNETGRKRNVYRLTDIGRSVLDAEVIRLDGLVAAAKNHLVEENTTGTQAPA</sequence>
<dbReference type="PANTHER" id="PTHR33169:SF13">
    <property type="entry name" value="PADR-FAMILY TRANSCRIPTIONAL REGULATOR"/>
    <property type="match status" value="1"/>
</dbReference>
<dbReference type="AlphaFoldDB" id="X1GJQ7"/>
<protein>
    <recommendedName>
        <fullName evidence="1">Transcription regulator PadR N-terminal domain-containing protein</fullName>
    </recommendedName>
</protein>
<evidence type="ECO:0000313" key="2">
    <source>
        <dbReference type="EMBL" id="GAH45055.1"/>
    </source>
</evidence>
<organism evidence="2">
    <name type="scientific">marine sediment metagenome</name>
    <dbReference type="NCBI Taxonomy" id="412755"/>
    <lineage>
        <taxon>unclassified sequences</taxon>
        <taxon>metagenomes</taxon>
        <taxon>ecological metagenomes</taxon>
    </lineage>
</organism>
<dbReference type="Gene3D" id="1.10.10.10">
    <property type="entry name" value="Winged helix-like DNA-binding domain superfamily/Winged helix DNA-binding domain"/>
    <property type="match status" value="1"/>
</dbReference>
<reference evidence="2" key="1">
    <citation type="journal article" date="2014" name="Front. Microbiol.">
        <title>High frequency of phylogenetically diverse reductive dehalogenase-homologous genes in deep subseafloor sedimentary metagenomes.</title>
        <authorList>
            <person name="Kawai M."/>
            <person name="Futagami T."/>
            <person name="Toyoda A."/>
            <person name="Takaki Y."/>
            <person name="Nishi S."/>
            <person name="Hori S."/>
            <person name="Arai W."/>
            <person name="Tsubouchi T."/>
            <person name="Morono Y."/>
            <person name="Uchiyama I."/>
            <person name="Ito T."/>
            <person name="Fujiyama A."/>
            <person name="Inagaki F."/>
            <person name="Takami H."/>
        </authorList>
    </citation>
    <scope>NUCLEOTIDE SEQUENCE</scope>
    <source>
        <strain evidence="2">Expedition CK06-06</strain>
    </source>
</reference>
<dbReference type="Pfam" id="PF03551">
    <property type="entry name" value="PadR"/>
    <property type="match status" value="1"/>
</dbReference>
<name>X1GJQ7_9ZZZZ</name>
<dbReference type="InterPro" id="IPR005149">
    <property type="entry name" value="Tscrpt_reg_PadR_N"/>
</dbReference>
<comment type="caution">
    <text evidence="2">The sequence shown here is derived from an EMBL/GenBank/DDBJ whole genome shotgun (WGS) entry which is preliminary data.</text>
</comment>
<feature type="domain" description="Transcription regulator PadR N-terminal" evidence="1">
    <location>
        <begin position="20"/>
        <end position="95"/>
    </location>
</feature>